<keyword evidence="19" id="KW-0472">Membrane</keyword>
<evidence type="ECO:0000256" key="9">
    <source>
        <dbReference type="ARBA" id="ARBA00044900"/>
    </source>
</evidence>
<protein>
    <recommendedName>
        <fullName evidence="14">Lysosomal dipeptide transporter MFSD1</fullName>
    </recommendedName>
    <alternativeName>
        <fullName evidence="15">Major facilitator superfamily domain-containing protein 1</fullName>
    </alternativeName>
</protein>
<evidence type="ECO:0000256" key="1">
    <source>
        <dbReference type="ARBA" id="ARBA00044876"/>
    </source>
</evidence>
<feature type="transmembrane region" description="Helical" evidence="19">
    <location>
        <begin position="260"/>
        <end position="278"/>
    </location>
</feature>
<keyword evidence="19" id="KW-1133">Transmembrane helix</keyword>
<dbReference type="InterPro" id="IPR011701">
    <property type="entry name" value="MFS"/>
</dbReference>
<reference evidence="20 21" key="1">
    <citation type="submission" date="2024-02" db="EMBL/GenBank/DDBJ databases">
        <authorList>
            <person name="Chen Y."/>
            <person name="Shah S."/>
            <person name="Dougan E. K."/>
            <person name="Thang M."/>
            <person name="Chan C."/>
        </authorList>
    </citation>
    <scope>NUCLEOTIDE SEQUENCE [LARGE SCALE GENOMIC DNA]</scope>
</reference>
<dbReference type="Pfam" id="PF07690">
    <property type="entry name" value="MFS_1"/>
    <property type="match status" value="1"/>
</dbReference>
<organism evidence="20 21">
    <name type="scientific">Durusdinium trenchii</name>
    <dbReference type="NCBI Taxonomy" id="1381693"/>
    <lineage>
        <taxon>Eukaryota</taxon>
        <taxon>Sar</taxon>
        <taxon>Alveolata</taxon>
        <taxon>Dinophyceae</taxon>
        <taxon>Suessiales</taxon>
        <taxon>Symbiodiniaceae</taxon>
        <taxon>Durusdinium</taxon>
    </lineage>
</organism>
<dbReference type="PANTHER" id="PTHR23512:SF12">
    <property type="entry name" value="TRANSPORTER, PUTATIVE (AFU_ORTHOLOGUE AFUA_4G00260)-RELATED"/>
    <property type="match status" value="1"/>
</dbReference>
<comment type="catalytic activity">
    <reaction evidence="1">
        <text>L-lysyl-L-alanine(out) = L-lysyl-L-alanine(in)</text>
        <dbReference type="Rhea" id="RHEA:79399"/>
        <dbReference type="ChEBI" id="CHEBI:229954"/>
    </reaction>
</comment>
<feature type="transmembrane region" description="Helical" evidence="19">
    <location>
        <begin position="360"/>
        <end position="380"/>
    </location>
</feature>
<feature type="transmembrane region" description="Helical" evidence="19">
    <location>
        <begin position="82"/>
        <end position="105"/>
    </location>
</feature>
<evidence type="ECO:0000256" key="14">
    <source>
        <dbReference type="ARBA" id="ARBA00044985"/>
    </source>
</evidence>
<evidence type="ECO:0000256" key="13">
    <source>
        <dbReference type="ARBA" id="ARBA00044924"/>
    </source>
</evidence>
<evidence type="ECO:0000313" key="20">
    <source>
        <dbReference type="EMBL" id="CAK8990392.1"/>
    </source>
</evidence>
<evidence type="ECO:0000256" key="5">
    <source>
        <dbReference type="ARBA" id="ARBA00044891"/>
    </source>
</evidence>
<feature type="compositionally biased region" description="Polar residues" evidence="18">
    <location>
        <begin position="462"/>
        <end position="474"/>
    </location>
</feature>
<evidence type="ECO:0000256" key="16">
    <source>
        <dbReference type="ARBA" id="ARBA00045709"/>
    </source>
</evidence>
<comment type="caution">
    <text evidence="20">The sequence shown here is derived from an EMBL/GenBank/DDBJ whole genome shotgun (WGS) entry which is preliminary data.</text>
</comment>
<comment type="catalytic activity">
    <reaction evidence="3">
        <text>L-alpha-aminoacyl-L-arginine(out) = L-alpha-aminoacyl-L-arginine(in)</text>
        <dbReference type="Rhea" id="RHEA:79367"/>
        <dbReference type="ChEBI" id="CHEBI:229968"/>
    </reaction>
</comment>
<feature type="transmembrane region" description="Helical" evidence="19">
    <location>
        <begin position="117"/>
        <end position="134"/>
    </location>
</feature>
<gene>
    <name evidence="20" type="ORF">CCMP2556_LOCUS2038</name>
</gene>
<evidence type="ECO:0000256" key="3">
    <source>
        <dbReference type="ARBA" id="ARBA00044881"/>
    </source>
</evidence>
<evidence type="ECO:0000313" key="21">
    <source>
        <dbReference type="Proteomes" id="UP001642484"/>
    </source>
</evidence>
<comment type="function">
    <text evidence="16">Lysosomal dipeptide uniporter that selectively exports lysine, arginine or histidine-containing dipeptides with a net positive charge from the lysosome lumen into the cytosol. Could play a role in a specific type of protein O-glycosylation indirectly regulating macrophages migration and tissue invasion. Also essential for liver homeostasis.</text>
</comment>
<sequence>MMTADRINGWLVAILTLGIVVLSFSACCSRHVAKYFVDPRRGLHKYILLTLICLFIPGPYFHDGLLQSFKLSICDTMQLSNAEFASLFVVSSFTGILCAPGSLLISRFGRTRTAITASFLAAIGSSVTTLGFVWKSLAAMWLGRLLFWLGLNVLLMVQTILVYDLFKGRGLSCAMTTIVCSIRLGGSMSYPLSGPMLHQIGVVNSLWFSVALVVGAFISTLLFGYLFRGTATARAVRPMLERRAPPSSIEFALVRQIHKIVIVFLSGIAAIWGVVFPFEVIGDDMLQREFGYSADNAGFIIAAAPMVSILSPALVPFLGSTLHQKLRAFRLGLLTLMLAFLMIGAFQLAIFGVVLVGCGYAVAVSASYSCLPLVIAASAPQDTKNHKKFEKLAVGLNMAGSGFSMIVSNLTIGVIKDNASYRWACLFLACVAACGVVSVSWVRCRCPEPCIPSEPSREMEEAQSTETETPNLHISRSGGALEIEDEYYQAAA</sequence>
<dbReference type="PANTHER" id="PTHR23512">
    <property type="entry name" value="MAJOR FACILITATOR SUPERFAMILY DOMAIN-CONTAINING PROTEIN 1"/>
    <property type="match status" value="1"/>
</dbReference>
<comment type="catalytic activity">
    <reaction evidence="4">
        <text>L-alpha-aminoacyl-L-histidine(out) = L-alpha-aminoacyl-L-histidine(in)</text>
        <dbReference type="Rhea" id="RHEA:79375"/>
        <dbReference type="ChEBI" id="CHEBI:229967"/>
    </reaction>
</comment>
<feature type="transmembrane region" description="Helical" evidence="19">
    <location>
        <begin position="421"/>
        <end position="442"/>
    </location>
</feature>
<feature type="transmembrane region" description="Helical" evidence="19">
    <location>
        <begin position="146"/>
        <end position="166"/>
    </location>
</feature>
<dbReference type="SUPFAM" id="SSF103473">
    <property type="entry name" value="MFS general substrate transporter"/>
    <property type="match status" value="1"/>
</dbReference>
<dbReference type="InterPro" id="IPR036259">
    <property type="entry name" value="MFS_trans_sf"/>
</dbReference>
<feature type="transmembrane region" description="Helical" evidence="19">
    <location>
        <begin position="298"/>
        <end position="319"/>
    </location>
</feature>
<feature type="transmembrane region" description="Helical" evidence="19">
    <location>
        <begin position="173"/>
        <end position="193"/>
    </location>
</feature>
<comment type="catalytic activity">
    <reaction evidence="9">
        <text>L-lysyl-L-lysine(out) = L-lysyl-L-lysine(in)</text>
        <dbReference type="Rhea" id="RHEA:79403"/>
        <dbReference type="ChEBI" id="CHEBI:229956"/>
    </reaction>
</comment>
<evidence type="ECO:0000256" key="2">
    <source>
        <dbReference type="ARBA" id="ARBA00044878"/>
    </source>
</evidence>
<keyword evidence="19" id="KW-0812">Transmembrane</keyword>
<dbReference type="PROSITE" id="PS51257">
    <property type="entry name" value="PROKAR_LIPOPROTEIN"/>
    <property type="match status" value="1"/>
</dbReference>
<feature type="transmembrane region" description="Helical" evidence="19">
    <location>
        <begin position="205"/>
        <end position="227"/>
    </location>
</feature>
<comment type="catalytic activity">
    <reaction evidence="2">
        <text>L-histidyl-glycine(out) = L-histidyl-glycine(in)</text>
        <dbReference type="Rhea" id="RHEA:79395"/>
        <dbReference type="ChEBI" id="CHEBI:229957"/>
    </reaction>
</comment>
<dbReference type="Gene3D" id="1.20.1250.20">
    <property type="entry name" value="MFS general substrate transporter like domains"/>
    <property type="match status" value="2"/>
</dbReference>
<feature type="transmembrane region" description="Helical" evidence="19">
    <location>
        <begin position="45"/>
        <end position="62"/>
    </location>
</feature>
<comment type="catalytic activity">
    <reaction evidence="13">
        <text>L-lysyl-glycine(out) = L-lysyl-glycine(in)</text>
        <dbReference type="Rhea" id="RHEA:79407"/>
        <dbReference type="ChEBI" id="CHEBI:191202"/>
    </reaction>
</comment>
<evidence type="ECO:0000256" key="4">
    <source>
        <dbReference type="ARBA" id="ARBA00044884"/>
    </source>
</evidence>
<feature type="transmembrane region" description="Helical" evidence="19">
    <location>
        <begin position="392"/>
        <end position="415"/>
    </location>
</feature>
<evidence type="ECO:0000256" key="15">
    <source>
        <dbReference type="ARBA" id="ARBA00045018"/>
    </source>
</evidence>
<evidence type="ECO:0000256" key="10">
    <source>
        <dbReference type="ARBA" id="ARBA00044903"/>
    </source>
</evidence>
<comment type="catalytic activity">
    <reaction evidence="11">
        <text>L-histidyl-L-alpha-amino acid(out) = L-histidyl-L-alpha-amino acid(in)</text>
        <dbReference type="Rhea" id="RHEA:79379"/>
        <dbReference type="ChEBI" id="CHEBI:229964"/>
    </reaction>
</comment>
<evidence type="ECO:0000256" key="7">
    <source>
        <dbReference type="ARBA" id="ARBA00044898"/>
    </source>
</evidence>
<comment type="subunit">
    <text evidence="17">Homodimer. Interacts with lysosomal protein GLMP (via lumenal domain); the interaction starts while both proteins are still in the endoplasmic reticulum and is required for stabilization of MFSD1 in lysosomes but has no direct effect on its targeting to lysosomes or transporter activity.</text>
</comment>
<evidence type="ECO:0000256" key="6">
    <source>
        <dbReference type="ARBA" id="ARBA00044893"/>
    </source>
</evidence>
<evidence type="ECO:0000256" key="19">
    <source>
        <dbReference type="SAM" id="Phobius"/>
    </source>
</evidence>
<feature type="region of interest" description="Disordered" evidence="18">
    <location>
        <begin position="454"/>
        <end position="479"/>
    </location>
</feature>
<comment type="catalytic activity">
    <reaction evidence="10">
        <text>L-arginyl-glycine(out) = L-arginyl-glycine(in)</text>
        <dbReference type="Rhea" id="RHEA:79391"/>
        <dbReference type="ChEBI" id="CHEBI:229955"/>
    </reaction>
</comment>
<comment type="catalytic activity">
    <reaction evidence="12">
        <text>L-alanyl-L-lysine(out) = L-alanyl-L-lysine(in)</text>
        <dbReference type="Rhea" id="RHEA:79415"/>
        <dbReference type="ChEBI" id="CHEBI:192470"/>
    </reaction>
</comment>
<evidence type="ECO:0000256" key="18">
    <source>
        <dbReference type="SAM" id="MobiDB-lite"/>
    </source>
</evidence>
<comment type="catalytic activity">
    <reaction evidence="5">
        <text>L-lysyl-L-alpha-amino acid(out) = L-lysyl-L-alpha-amino acid(in)</text>
        <dbReference type="Rhea" id="RHEA:79387"/>
        <dbReference type="ChEBI" id="CHEBI:229965"/>
    </reaction>
</comment>
<accession>A0ABP0HKR9</accession>
<dbReference type="Proteomes" id="UP001642484">
    <property type="component" value="Unassembled WGS sequence"/>
</dbReference>
<feature type="transmembrane region" description="Helical" evidence="19">
    <location>
        <begin position="331"/>
        <end position="354"/>
    </location>
</feature>
<dbReference type="EMBL" id="CAXAMN010000736">
    <property type="protein sequence ID" value="CAK8990392.1"/>
    <property type="molecule type" value="Genomic_DNA"/>
</dbReference>
<keyword evidence="21" id="KW-1185">Reference proteome</keyword>
<evidence type="ECO:0000256" key="8">
    <source>
        <dbReference type="ARBA" id="ARBA00044899"/>
    </source>
</evidence>
<dbReference type="InterPro" id="IPR052187">
    <property type="entry name" value="MFSD1"/>
</dbReference>
<evidence type="ECO:0000256" key="17">
    <source>
        <dbReference type="ARBA" id="ARBA00046376"/>
    </source>
</evidence>
<comment type="catalytic activity">
    <reaction evidence="6">
        <text>L-alpha-aminoacyl-L-lysine(out) = L-alpha-aminoacyl-L-lysine(in)</text>
        <dbReference type="Rhea" id="RHEA:79383"/>
        <dbReference type="ChEBI" id="CHEBI:229966"/>
    </reaction>
</comment>
<evidence type="ECO:0000256" key="11">
    <source>
        <dbReference type="ARBA" id="ARBA00044912"/>
    </source>
</evidence>
<proteinExistence type="predicted"/>
<comment type="catalytic activity">
    <reaction evidence="7">
        <text>L-aspartyl-L-lysine(out) = L-aspartyl-L-lysine(in)</text>
        <dbReference type="Rhea" id="RHEA:79411"/>
        <dbReference type="ChEBI" id="CHEBI:229953"/>
    </reaction>
</comment>
<name>A0ABP0HKR9_9DINO</name>
<feature type="transmembrane region" description="Helical" evidence="19">
    <location>
        <begin position="12"/>
        <end position="33"/>
    </location>
</feature>
<comment type="catalytic activity">
    <reaction evidence="8">
        <text>L-arginyl-L-alpha-amino acid(out) = L-arginyl-L-alpha-amino acid(in)</text>
        <dbReference type="Rhea" id="RHEA:79371"/>
        <dbReference type="ChEBI" id="CHEBI:84315"/>
    </reaction>
</comment>
<evidence type="ECO:0000256" key="12">
    <source>
        <dbReference type="ARBA" id="ARBA00044919"/>
    </source>
</evidence>